<dbReference type="SUPFAM" id="SSF53335">
    <property type="entry name" value="S-adenosyl-L-methionine-dependent methyltransferases"/>
    <property type="match status" value="1"/>
</dbReference>
<dbReference type="Proteomes" id="UP000540989">
    <property type="component" value="Unassembled WGS sequence"/>
</dbReference>
<evidence type="ECO:0000259" key="2">
    <source>
        <dbReference type="Pfam" id="PF13649"/>
    </source>
</evidence>
<reference evidence="3 4" key="1">
    <citation type="submission" date="2020-08" db="EMBL/GenBank/DDBJ databases">
        <title>Genomic Encyclopedia of Type Strains, Phase IV (KMG-V): Genome sequencing to study the core and pangenomes of soil and plant-associated prokaryotes.</title>
        <authorList>
            <person name="Whitman W."/>
        </authorList>
    </citation>
    <scope>NUCLEOTIDE SEQUENCE [LARGE SCALE GENOMIC DNA]</scope>
    <source>
        <strain evidence="3 4">M8UP14</strain>
    </source>
</reference>
<dbReference type="InterPro" id="IPR029063">
    <property type="entry name" value="SAM-dependent_MTases_sf"/>
</dbReference>
<sequence length="255" mass="28584">MTTTQGFYDDLAEHYHLIFEDWSRSIERQAGILGPLLERYTGLSALRLLDCSCGIGTQALGLAQRGHTVVASDLSRASVARAQREARRLGVEVQFHVADMRELNSVPAEGFDVVLAADNALPHLLSEVDLSRAFEQMGSKLRRGGTLAATVRDYDQLIQTRPAMQPPAFFGAAGQRRIVHQVWDWDGTEYDLHLYISFETAVGWVYKHYISRYRALLRAEISASLERAGFTGVEWLEPQATSFYQPIVVARKEPS</sequence>
<dbReference type="RefSeq" id="WP_184223464.1">
    <property type="nucleotide sequence ID" value="NZ_JACHIP010000022.1"/>
</dbReference>
<evidence type="ECO:0000313" key="3">
    <source>
        <dbReference type="EMBL" id="MBB5060886.1"/>
    </source>
</evidence>
<keyword evidence="3" id="KW-0489">Methyltransferase</keyword>
<evidence type="ECO:0000256" key="1">
    <source>
        <dbReference type="ARBA" id="ARBA00022679"/>
    </source>
</evidence>
<dbReference type="AlphaFoldDB" id="A0A7W8E6P3"/>
<dbReference type="InterPro" id="IPR041698">
    <property type="entry name" value="Methyltransf_25"/>
</dbReference>
<organism evidence="3 4">
    <name type="scientific">Granulicella aggregans</name>
    <dbReference type="NCBI Taxonomy" id="474949"/>
    <lineage>
        <taxon>Bacteria</taxon>
        <taxon>Pseudomonadati</taxon>
        <taxon>Acidobacteriota</taxon>
        <taxon>Terriglobia</taxon>
        <taxon>Terriglobales</taxon>
        <taxon>Acidobacteriaceae</taxon>
        <taxon>Granulicella</taxon>
    </lineage>
</organism>
<evidence type="ECO:0000313" key="4">
    <source>
        <dbReference type="Proteomes" id="UP000540989"/>
    </source>
</evidence>
<keyword evidence="4" id="KW-1185">Reference proteome</keyword>
<name>A0A7W8E6P3_9BACT</name>
<feature type="domain" description="Methyltransferase" evidence="2">
    <location>
        <begin position="49"/>
        <end position="145"/>
    </location>
</feature>
<dbReference type="GO" id="GO:0032259">
    <property type="term" value="P:methylation"/>
    <property type="evidence" value="ECO:0007669"/>
    <property type="project" value="UniProtKB-KW"/>
</dbReference>
<keyword evidence="1 3" id="KW-0808">Transferase</keyword>
<dbReference type="Pfam" id="PF13649">
    <property type="entry name" value="Methyltransf_25"/>
    <property type="match status" value="1"/>
</dbReference>
<gene>
    <name evidence="3" type="ORF">HDF16_005622</name>
</gene>
<comment type="caution">
    <text evidence="3">The sequence shown here is derived from an EMBL/GenBank/DDBJ whole genome shotgun (WGS) entry which is preliminary data.</text>
</comment>
<dbReference type="GO" id="GO:0008168">
    <property type="term" value="F:methyltransferase activity"/>
    <property type="evidence" value="ECO:0007669"/>
    <property type="project" value="UniProtKB-KW"/>
</dbReference>
<dbReference type="CDD" id="cd02440">
    <property type="entry name" value="AdoMet_MTases"/>
    <property type="match status" value="1"/>
</dbReference>
<protein>
    <submittedName>
        <fullName evidence="3">SAM-dependent methyltransferase</fullName>
    </submittedName>
</protein>
<dbReference type="EMBL" id="JACHIP010000022">
    <property type="protein sequence ID" value="MBB5060886.1"/>
    <property type="molecule type" value="Genomic_DNA"/>
</dbReference>
<proteinExistence type="predicted"/>
<accession>A0A7W8E6P3</accession>
<dbReference type="PANTHER" id="PTHR43861">
    <property type="entry name" value="TRANS-ACONITATE 2-METHYLTRANSFERASE-RELATED"/>
    <property type="match status" value="1"/>
</dbReference>
<dbReference type="Gene3D" id="3.40.50.150">
    <property type="entry name" value="Vaccinia Virus protein VP39"/>
    <property type="match status" value="1"/>
</dbReference>